<feature type="chain" id="PRO_5016791149" description="Lipoprotein" evidence="1">
    <location>
        <begin position="20"/>
        <end position="106"/>
    </location>
</feature>
<dbReference type="AlphaFoldDB" id="A0A345ZCM8"/>
<sequence length="106" mass="12561">MKKSLFVIVYIFSAVSLCASQGQESHLLLTPQETRELSYWKNVENLRTARYQKCIESNNNTLTMYYGLEVKIAQLRQRVILEPENVKEYTLKIEQCLKERYNNTHK</sequence>
<evidence type="ECO:0000313" key="3">
    <source>
        <dbReference type="Proteomes" id="UP000254834"/>
    </source>
</evidence>
<feature type="signal peptide" evidence="1">
    <location>
        <begin position="1"/>
        <end position="19"/>
    </location>
</feature>
<evidence type="ECO:0008006" key="4">
    <source>
        <dbReference type="Google" id="ProtNLM"/>
    </source>
</evidence>
<accession>A0A345ZCM8</accession>
<dbReference type="KEGG" id="cdes:C0J27_04920"/>
<organism evidence="2 3">
    <name type="scientific">Candidatus Chromulinivorax destructor</name>
    <dbReference type="NCBI Taxonomy" id="2066483"/>
    <lineage>
        <taxon>Bacteria</taxon>
        <taxon>Candidatus Babelota</taxon>
        <taxon>Candidatus Babeliae</taxon>
        <taxon>Candidatus Babeliales</taxon>
        <taxon>Candidatus Chromulinivoraceae</taxon>
        <taxon>Candidatus Chromulinivorax</taxon>
    </lineage>
</organism>
<protein>
    <recommendedName>
        <fullName evidence="4">Lipoprotein</fullName>
    </recommendedName>
</protein>
<keyword evidence="1" id="KW-0732">Signal</keyword>
<dbReference type="EMBL" id="CP025544">
    <property type="protein sequence ID" value="AXK61045.1"/>
    <property type="molecule type" value="Genomic_DNA"/>
</dbReference>
<keyword evidence="3" id="KW-1185">Reference proteome</keyword>
<gene>
    <name evidence="2" type="ORF">C0J27_04920</name>
</gene>
<evidence type="ECO:0000313" key="2">
    <source>
        <dbReference type="EMBL" id="AXK61045.1"/>
    </source>
</evidence>
<dbReference type="RefSeq" id="WP_115586060.1">
    <property type="nucleotide sequence ID" value="NZ_CP025544.1"/>
</dbReference>
<reference evidence="2 3" key="1">
    <citation type="submission" date="2017-12" db="EMBL/GenBank/DDBJ databases">
        <title>Chromulinavorax destructans is a abundant pathogen of dominant heterotrophic picoflagllates.</title>
        <authorList>
            <person name="Deeg C.M."/>
            <person name="Zimmer M."/>
            <person name="Suttle C.A."/>
        </authorList>
    </citation>
    <scope>NUCLEOTIDE SEQUENCE [LARGE SCALE GENOMIC DNA]</scope>
    <source>
        <strain evidence="2 3">SeV1</strain>
    </source>
</reference>
<name>A0A345ZCM8_9BACT</name>
<evidence type="ECO:0000256" key="1">
    <source>
        <dbReference type="SAM" id="SignalP"/>
    </source>
</evidence>
<proteinExistence type="predicted"/>
<dbReference type="Proteomes" id="UP000254834">
    <property type="component" value="Chromosome"/>
</dbReference>